<dbReference type="CDD" id="cd00093">
    <property type="entry name" value="HTH_XRE"/>
    <property type="match status" value="1"/>
</dbReference>
<reference evidence="2 3" key="1">
    <citation type="submission" date="2019-05" db="EMBL/GenBank/DDBJ databases">
        <title>Draft Genome of Bradyrhizobium elkanii strain SEMIA 938, Used in Commercial Inoculants for Lupinus spp. in Brazil.</title>
        <authorList>
            <person name="Hungria M."/>
            <person name="Delamuta J.R.M."/>
            <person name="Ribeiro R.A."/>
            <person name="Nogueira M.A."/>
        </authorList>
    </citation>
    <scope>NUCLEOTIDE SEQUENCE [LARGE SCALE GENOMIC DNA]</scope>
    <source>
        <strain evidence="2 3">Semia 938</strain>
    </source>
</reference>
<dbReference type="RefSeq" id="WP_137482271.1">
    <property type="nucleotide sequence ID" value="NZ_SZZP01000021.1"/>
</dbReference>
<evidence type="ECO:0000313" key="2">
    <source>
        <dbReference type="EMBL" id="TKV77736.1"/>
    </source>
</evidence>
<dbReference type="GO" id="GO:0003677">
    <property type="term" value="F:DNA binding"/>
    <property type="evidence" value="ECO:0007669"/>
    <property type="project" value="InterPro"/>
</dbReference>
<dbReference type="InterPro" id="IPR010982">
    <property type="entry name" value="Lambda_DNA-bd_dom_sf"/>
</dbReference>
<dbReference type="SUPFAM" id="SSF47413">
    <property type="entry name" value="lambda repressor-like DNA-binding domains"/>
    <property type="match status" value="1"/>
</dbReference>
<proteinExistence type="predicted"/>
<dbReference type="InterPro" id="IPR001387">
    <property type="entry name" value="Cro/C1-type_HTH"/>
</dbReference>
<comment type="caution">
    <text evidence="2">The sequence shown here is derived from an EMBL/GenBank/DDBJ whole genome shotgun (WGS) entry which is preliminary data.</text>
</comment>
<dbReference type="PROSITE" id="PS50943">
    <property type="entry name" value="HTH_CROC1"/>
    <property type="match status" value="1"/>
</dbReference>
<feature type="domain" description="HTH cro/C1-type" evidence="1">
    <location>
        <begin position="15"/>
        <end position="69"/>
    </location>
</feature>
<sequence length="83" mass="9103">MDQIARTPKQIGDAIRRQRRKLGLNQTSVGDKTKLRQATISAVESGAPGTQLGTLCDILAALDLEFVIRPRTKAKPAEIEDIF</sequence>
<accession>A0A4U6RZD9</accession>
<evidence type="ECO:0000259" key="1">
    <source>
        <dbReference type="PROSITE" id="PS50943"/>
    </source>
</evidence>
<organism evidence="2 3">
    <name type="scientific">Bradyrhizobium elkanii</name>
    <dbReference type="NCBI Taxonomy" id="29448"/>
    <lineage>
        <taxon>Bacteria</taxon>
        <taxon>Pseudomonadati</taxon>
        <taxon>Pseudomonadota</taxon>
        <taxon>Alphaproteobacteria</taxon>
        <taxon>Hyphomicrobiales</taxon>
        <taxon>Nitrobacteraceae</taxon>
        <taxon>Bradyrhizobium</taxon>
    </lineage>
</organism>
<dbReference type="Gene3D" id="1.10.260.40">
    <property type="entry name" value="lambda repressor-like DNA-binding domains"/>
    <property type="match status" value="1"/>
</dbReference>
<evidence type="ECO:0000313" key="3">
    <source>
        <dbReference type="Proteomes" id="UP000305095"/>
    </source>
</evidence>
<name>A0A4U6RZD9_BRAEL</name>
<dbReference type="SMART" id="SM00530">
    <property type="entry name" value="HTH_XRE"/>
    <property type="match status" value="1"/>
</dbReference>
<dbReference type="AlphaFoldDB" id="A0A4U6RZD9"/>
<gene>
    <name evidence="2" type="ORF">FDV58_29485</name>
</gene>
<protein>
    <submittedName>
        <fullName evidence="2">Helix-turn-helix domain-containing protein</fullName>
    </submittedName>
</protein>
<dbReference type="Pfam" id="PF01381">
    <property type="entry name" value="HTH_3"/>
    <property type="match status" value="1"/>
</dbReference>
<dbReference type="Proteomes" id="UP000305095">
    <property type="component" value="Unassembled WGS sequence"/>
</dbReference>
<dbReference type="EMBL" id="SZZP01000021">
    <property type="protein sequence ID" value="TKV77736.1"/>
    <property type="molecule type" value="Genomic_DNA"/>
</dbReference>